<feature type="region of interest" description="Disordered" evidence="1">
    <location>
        <begin position="1"/>
        <end position="22"/>
    </location>
</feature>
<dbReference type="Proteomes" id="UP000265520">
    <property type="component" value="Unassembled WGS sequence"/>
</dbReference>
<evidence type="ECO:0000313" key="2">
    <source>
        <dbReference type="EMBL" id="MCI87346.1"/>
    </source>
</evidence>
<sequence length="22" mass="2288">MALKIISPSSSHFTGPSGLYPP</sequence>
<accession>A0A392VG30</accession>
<comment type="caution">
    <text evidence="2">The sequence shown here is derived from an EMBL/GenBank/DDBJ whole genome shotgun (WGS) entry which is preliminary data.</text>
</comment>
<keyword evidence="3" id="KW-1185">Reference proteome</keyword>
<evidence type="ECO:0000256" key="1">
    <source>
        <dbReference type="SAM" id="MobiDB-lite"/>
    </source>
</evidence>
<organism evidence="2 3">
    <name type="scientific">Trifolium medium</name>
    <dbReference type="NCBI Taxonomy" id="97028"/>
    <lineage>
        <taxon>Eukaryota</taxon>
        <taxon>Viridiplantae</taxon>
        <taxon>Streptophyta</taxon>
        <taxon>Embryophyta</taxon>
        <taxon>Tracheophyta</taxon>
        <taxon>Spermatophyta</taxon>
        <taxon>Magnoliopsida</taxon>
        <taxon>eudicotyledons</taxon>
        <taxon>Gunneridae</taxon>
        <taxon>Pentapetalae</taxon>
        <taxon>rosids</taxon>
        <taxon>fabids</taxon>
        <taxon>Fabales</taxon>
        <taxon>Fabaceae</taxon>
        <taxon>Papilionoideae</taxon>
        <taxon>50 kb inversion clade</taxon>
        <taxon>NPAAA clade</taxon>
        <taxon>Hologalegina</taxon>
        <taxon>IRL clade</taxon>
        <taxon>Trifolieae</taxon>
        <taxon>Trifolium</taxon>
    </lineage>
</organism>
<reference evidence="2 3" key="1">
    <citation type="journal article" date="2018" name="Front. Plant Sci.">
        <title>Red Clover (Trifolium pratense) and Zigzag Clover (T. medium) - A Picture of Genomic Similarities and Differences.</title>
        <authorList>
            <person name="Dluhosova J."/>
            <person name="Istvanek J."/>
            <person name="Nedelnik J."/>
            <person name="Repkova J."/>
        </authorList>
    </citation>
    <scope>NUCLEOTIDE SEQUENCE [LARGE SCALE GENOMIC DNA]</scope>
    <source>
        <strain evidence="3">cv. 10/8</strain>
        <tissue evidence="2">Leaf</tissue>
    </source>
</reference>
<proteinExistence type="predicted"/>
<name>A0A392VG30_9FABA</name>
<dbReference type="EMBL" id="LXQA011163540">
    <property type="protein sequence ID" value="MCI87346.1"/>
    <property type="molecule type" value="Genomic_DNA"/>
</dbReference>
<feature type="non-terminal residue" evidence="2">
    <location>
        <position position="22"/>
    </location>
</feature>
<dbReference type="AlphaFoldDB" id="A0A392VG30"/>
<protein>
    <submittedName>
        <fullName evidence="2">Uncharacterized protein</fullName>
    </submittedName>
</protein>
<evidence type="ECO:0000313" key="3">
    <source>
        <dbReference type="Proteomes" id="UP000265520"/>
    </source>
</evidence>